<reference evidence="2 3" key="1">
    <citation type="submission" date="2018-10" db="EMBL/GenBank/DDBJ databases">
        <title>Genomic Encyclopedia of Archaeal and Bacterial Type Strains, Phase II (KMG-II): from individual species to whole genera.</title>
        <authorList>
            <person name="Goeker M."/>
        </authorList>
    </citation>
    <scope>NUCLEOTIDE SEQUENCE [LARGE SCALE GENOMIC DNA]</scope>
    <source>
        <strain evidence="2 3">DSM 45657</strain>
    </source>
</reference>
<dbReference type="InterPro" id="IPR036866">
    <property type="entry name" value="RibonucZ/Hydroxyglut_hydro"/>
</dbReference>
<sequence>MKVTHLGHACVLLETGSARLLIDPGVWSHGFEDLRDLDGVLITHQHLDHFDPERLPALLAANQHAELVIDPGTAPEVAKLGLQARTANPGDVITLGGTAVTAVGGVHALIHADIVVPPNIGYVVDDGAFYHPGDSLFVPDQEISILGLPVDAPWLRLGEAIDFYRAVAPRIAVPIHDQTASQKGVDIAHYRFSTLGPANSRFEVHPVGTTIELN</sequence>
<dbReference type="PANTHER" id="PTHR43546">
    <property type="entry name" value="UPF0173 METAL-DEPENDENT HYDROLASE MJ1163-RELATED"/>
    <property type="match status" value="1"/>
</dbReference>
<dbReference type="InterPro" id="IPR050114">
    <property type="entry name" value="UPF0173_UPF0282_UlaG_hydrolase"/>
</dbReference>
<dbReference type="Pfam" id="PF13483">
    <property type="entry name" value="Lactamase_B_3"/>
    <property type="match status" value="1"/>
</dbReference>
<dbReference type="EMBL" id="RCDD01000001">
    <property type="protein sequence ID" value="RLK60420.1"/>
    <property type="molecule type" value="Genomic_DNA"/>
</dbReference>
<name>A0A421B881_9PSEU</name>
<keyword evidence="3" id="KW-1185">Reference proteome</keyword>
<dbReference type="OrthoDB" id="3190691at2"/>
<dbReference type="RefSeq" id="WP_121389300.1">
    <property type="nucleotide sequence ID" value="NZ_RCDD01000001.1"/>
</dbReference>
<dbReference type="SMART" id="SM00849">
    <property type="entry name" value="Lactamase_B"/>
    <property type="match status" value="1"/>
</dbReference>
<dbReference type="Proteomes" id="UP000282454">
    <property type="component" value="Unassembled WGS sequence"/>
</dbReference>
<accession>A0A421B881</accession>
<evidence type="ECO:0000259" key="1">
    <source>
        <dbReference type="SMART" id="SM00849"/>
    </source>
</evidence>
<dbReference type="AlphaFoldDB" id="A0A421B881"/>
<dbReference type="InterPro" id="IPR001279">
    <property type="entry name" value="Metallo-B-lactamas"/>
</dbReference>
<evidence type="ECO:0000313" key="3">
    <source>
        <dbReference type="Proteomes" id="UP000282454"/>
    </source>
</evidence>
<evidence type="ECO:0000313" key="2">
    <source>
        <dbReference type="EMBL" id="RLK60420.1"/>
    </source>
</evidence>
<proteinExistence type="predicted"/>
<dbReference type="Gene3D" id="3.60.15.10">
    <property type="entry name" value="Ribonuclease Z/Hydroxyacylglutathione hydrolase-like"/>
    <property type="match status" value="1"/>
</dbReference>
<feature type="domain" description="Metallo-beta-lactamase" evidence="1">
    <location>
        <begin position="7"/>
        <end position="176"/>
    </location>
</feature>
<comment type="caution">
    <text evidence="2">The sequence shown here is derived from an EMBL/GenBank/DDBJ whole genome shotgun (WGS) entry which is preliminary data.</text>
</comment>
<dbReference type="SUPFAM" id="SSF56281">
    <property type="entry name" value="Metallo-hydrolase/oxidoreductase"/>
    <property type="match status" value="1"/>
</dbReference>
<dbReference type="PANTHER" id="PTHR43546:SF3">
    <property type="entry name" value="UPF0173 METAL-DEPENDENT HYDROLASE MJ1163"/>
    <property type="match status" value="1"/>
</dbReference>
<gene>
    <name evidence="2" type="ORF">CLV68_0924</name>
</gene>
<organism evidence="2 3">
    <name type="scientific">Actinokineospora cianjurensis</name>
    <dbReference type="NCBI Taxonomy" id="585224"/>
    <lineage>
        <taxon>Bacteria</taxon>
        <taxon>Bacillati</taxon>
        <taxon>Actinomycetota</taxon>
        <taxon>Actinomycetes</taxon>
        <taxon>Pseudonocardiales</taxon>
        <taxon>Pseudonocardiaceae</taxon>
        <taxon>Actinokineospora</taxon>
    </lineage>
</organism>
<protein>
    <submittedName>
        <fullName evidence="2">L-ascorbate metabolism protein UlaG (Beta-lactamase superfamily)</fullName>
    </submittedName>
</protein>